<dbReference type="PANTHER" id="PTHR37833:SF1">
    <property type="entry name" value="SIGNAL PEPTIDE PROTEIN"/>
    <property type="match status" value="1"/>
</dbReference>
<gene>
    <name evidence="1" type="ORF">E5355_08010</name>
</gene>
<protein>
    <submittedName>
        <fullName evidence="1">DUF1573 domain-containing protein</fullName>
    </submittedName>
</protein>
<dbReference type="AlphaFoldDB" id="A0A4S2AZU3"/>
<dbReference type="Proteomes" id="UP000310532">
    <property type="component" value="Unassembled WGS sequence"/>
</dbReference>
<dbReference type="Pfam" id="PF07610">
    <property type="entry name" value="DUF1573"/>
    <property type="match status" value="1"/>
</dbReference>
<dbReference type="EMBL" id="SRYZ01000013">
    <property type="protein sequence ID" value="TGY06903.1"/>
    <property type="molecule type" value="Genomic_DNA"/>
</dbReference>
<evidence type="ECO:0000313" key="2">
    <source>
        <dbReference type="Proteomes" id="UP000310532"/>
    </source>
</evidence>
<dbReference type="InterPro" id="IPR013783">
    <property type="entry name" value="Ig-like_fold"/>
</dbReference>
<dbReference type="PROSITE" id="PS51257">
    <property type="entry name" value="PROKAR_LIPOPROTEIN"/>
    <property type="match status" value="1"/>
</dbReference>
<organism evidence="1 2">
    <name type="scientific">Bacteroides muris</name>
    <name type="common">ex Afrizal et al. 2022</name>
    <dbReference type="NCBI Taxonomy" id="2516960"/>
    <lineage>
        <taxon>Bacteria</taxon>
        <taxon>Pseudomonadati</taxon>
        <taxon>Bacteroidota</taxon>
        <taxon>Bacteroidia</taxon>
        <taxon>Bacteroidales</taxon>
        <taxon>Bacteroidaceae</taxon>
        <taxon>Bacteroides</taxon>
    </lineage>
</organism>
<keyword evidence="2" id="KW-1185">Reference proteome</keyword>
<dbReference type="InterPro" id="IPR036249">
    <property type="entry name" value="Thioredoxin-like_sf"/>
</dbReference>
<dbReference type="PANTHER" id="PTHR37833">
    <property type="entry name" value="LIPOPROTEIN-RELATED"/>
    <property type="match status" value="1"/>
</dbReference>
<sequence length="291" mass="32511">MGFKNLVSIFLLFFLISCGNQEKKDVGILLQAWSGKEIQFPEDLTFTVKGADTVDFSVSGKYKILTYVDSIGCVSCKLQLGRWKALMKELGEAEGNPVKFLFFFSPEKRRDFLGTLKSEDFVYPVCLDEEDRLNKLNHFSSEMAFQTFLLDSDNRVLAVGNPIHNPKVKELYLRIIQGEQISQGKESKQIMTEVVADKSSVSLASFDWHKEQKATFTLKNTGGSPLVIQDVTTSCGCTTVSYSKEPAQPGKEITLEVVYKAEHPEHFSKTVTVYCNTASSPIRLSLSGDAK</sequence>
<comment type="caution">
    <text evidence="1">The sequence shown here is derived from an EMBL/GenBank/DDBJ whole genome shotgun (WGS) entry which is preliminary data.</text>
</comment>
<dbReference type="Gene3D" id="2.60.40.10">
    <property type="entry name" value="Immunoglobulins"/>
    <property type="match status" value="1"/>
</dbReference>
<proteinExistence type="predicted"/>
<accession>A0A4S2AZU3</accession>
<dbReference type="InterPro" id="IPR011467">
    <property type="entry name" value="DUF1573"/>
</dbReference>
<evidence type="ECO:0000313" key="1">
    <source>
        <dbReference type="EMBL" id="TGY06903.1"/>
    </source>
</evidence>
<reference evidence="1 2" key="1">
    <citation type="submission" date="2019-04" db="EMBL/GenBank/DDBJ databases">
        <title>Microbes associate with the intestines of laboratory mice.</title>
        <authorList>
            <person name="Navarre W."/>
            <person name="Wong E."/>
            <person name="Huang K."/>
            <person name="Tropini C."/>
            <person name="Ng K."/>
            <person name="Yu B."/>
        </authorList>
    </citation>
    <scope>NUCLEOTIDE SEQUENCE [LARGE SCALE GENOMIC DNA]</scope>
    <source>
        <strain evidence="1 2">NM69_E16B</strain>
    </source>
</reference>
<name>A0A4S2AZU3_9BACE</name>
<dbReference type="Gene3D" id="3.40.30.10">
    <property type="entry name" value="Glutaredoxin"/>
    <property type="match status" value="1"/>
</dbReference>
<dbReference type="SUPFAM" id="SSF52833">
    <property type="entry name" value="Thioredoxin-like"/>
    <property type="match status" value="1"/>
</dbReference>